<accession>D8JXG9</accession>
<gene>
    <name evidence="1" type="ordered locus">Hden_3357</name>
</gene>
<evidence type="ECO:0000313" key="1">
    <source>
        <dbReference type="EMBL" id="ADJ25150.1"/>
    </source>
</evidence>
<name>D8JXG9_HYPDA</name>
<proteinExistence type="predicted"/>
<dbReference type="AlphaFoldDB" id="D8JXG9"/>
<organism evidence="1 2">
    <name type="scientific">Hyphomicrobium denitrificans (strain ATCC 51888 / DSM 1869 / NCIMB 11706 / TK 0415)</name>
    <dbReference type="NCBI Taxonomy" id="582899"/>
    <lineage>
        <taxon>Bacteria</taxon>
        <taxon>Pseudomonadati</taxon>
        <taxon>Pseudomonadota</taxon>
        <taxon>Alphaproteobacteria</taxon>
        <taxon>Hyphomicrobiales</taxon>
        <taxon>Hyphomicrobiaceae</taxon>
        <taxon>Hyphomicrobium</taxon>
    </lineage>
</organism>
<dbReference type="HOGENOM" id="CLU_2259938_0_0_5"/>
<reference evidence="2" key="1">
    <citation type="journal article" date="2011" name="J. Bacteriol.">
        <title>Genome sequences of eight morphologically diverse alphaproteobacteria.</title>
        <authorList>
            <consortium name="US DOE Joint Genome Institute"/>
            <person name="Brown P.J."/>
            <person name="Kysela D.T."/>
            <person name="Buechlein A."/>
            <person name="Hemmerich C."/>
            <person name="Brun Y.V."/>
        </authorList>
    </citation>
    <scope>NUCLEOTIDE SEQUENCE [LARGE SCALE GENOMIC DNA]</scope>
    <source>
        <strain evidence="2">ATCC 51888 / DSM 1869 / NCIB 11706 / TK 0415</strain>
    </source>
</reference>
<dbReference type="EMBL" id="CP002083">
    <property type="protein sequence ID" value="ADJ25150.1"/>
    <property type="molecule type" value="Genomic_DNA"/>
</dbReference>
<keyword evidence="2" id="KW-1185">Reference proteome</keyword>
<sequence length="103" mass="11542">MVEDFAPLNLRARLSALQDRIAEARTKLEAHGAVGEHSEELTKFATQHDAIRGSLDSEGTVTELQHSKATVQTDSLEKELKHWLESIEHRYNEPTPRGPNISV</sequence>
<dbReference type="Proteomes" id="UP000002033">
    <property type="component" value="Chromosome"/>
</dbReference>
<dbReference type="KEGG" id="hdn:Hden_3357"/>
<evidence type="ECO:0000313" key="2">
    <source>
        <dbReference type="Proteomes" id="UP000002033"/>
    </source>
</evidence>
<dbReference type="RefSeq" id="WP_013217309.1">
    <property type="nucleotide sequence ID" value="NC_014313.1"/>
</dbReference>
<protein>
    <submittedName>
        <fullName evidence="1">Uncharacterized protein</fullName>
    </submittedName>
</protein>
<dbReference type="OrthoDB" id="7933057at2"/>